<evidence type="ECO:0000256" key="1">
    <source>
        <dbReference type="ARBA" id="ARBA00022801"/>
    </source>
</evidence>
<dbReference type="InterPro" id="IPR000073">
    <property type="entry name" value="AB_hydrolase_1"/>
</dbReference>
<keyword evidence="4" id="KW-1185">Reference proteome</keyword>
<accession>A0A7W3JT93</accession>
<protein>
    <submittedName>
        <fullName evidence="3">Pimeloyl-ACP methyl ester carboxylesterase</fullName>
    </submittedName>
</protein>
<comment type="caution">
    <text evidence="3">The sequence shown here is derived from an EMBL/GenBank/DDBJ whole genome shotgun (WGS) entry which is preliminary data.</text>
</comment>
<dbReference type="EMBL" id="JACGWU010000001">
    <property type="protein sequence ID" value="MBA8828824.1"/>
    <property type="molecule type" value="Genomic_DNA"/>
</dbReference>
<dbReference type="PRINTS" id="PR00111">
    <property type="entry name" value="ABHYDROLASE"/>
</dbReference>
<keyword evidence="1" id="KW-0378">Hydrolase</keyword>
<dbReference type="RefSeq" id="WP_182484185.1">
    <property type="nucleotide sequence ID" value="NZ_JACGWU010000001.1"/>
</dbReference>
<evidence type="ECO:0000313" key="3">
    <source>
        <dbReference type="EMBL" id="MBA8828824.1"/>
    </source>
</evidence>
<dbReference type="GO" id="GO:0016787">
    <property type="term" value="F:hydrolase activity"/>
    <property type="evidence" value="ECO:0007669"/>
    <property type="project" value="UniProtKB-KW"/>
</dbReference>
<organism evidence="3 4">
    <name type="scientific">Alpinimonas psychrophila</name>
    <dbReference type="NCBI Taxonomy" id="748908"/>
    <lineage>
        <taxon>Bacteria</taxon>
        <taxon>Bacillati</taxon>
        <taxon>Actinomycetota</taxon>
        <taxon>Actinomycetes</taxon>
        <taxon>Micrococcales</taxon>
        <taxon>Microbacteriaceae</taxon>
        <taxon>Alpinimonas</taxon>
    </lineage>
</organism>
<dbReference type="InterPro" id="IPR029058">
    <property type="entry name" value="AB_hydrolase_fold"/>
</dbReference>
<dbReference type="PANTHER" id="PTHR43798:SF31">
    <property type="entry name" value="AB HYDROLASE SUPERFAMILY PROTEIN YCLE"/>
    <property type="match status" value="1"/>
</dbReference>
<gene>
    <name evidence="3" type="ORF">FB555_000895</name>
</gene>
<feature type="domain" description="AB hydrolase-1" evidence="2">
    <location>
        <begin position="30"/>
        <end position="129"/>
    </location>
</feature>
<dbReference type="SUPFAM" id="SSF53474">
    <property type="entry name" value="alpha/beta-Hydrolases"/>
    <property type="match status" value="1"/>
</dbReference>
<reference evidence="3 4" key="1">
    <citation type="submission" date="2020-07" db="EMBL/GenBank/DDBJ databases">
        <title>Sequencing the genomes of 1000 actinobacteria strains.</title>
        <authorList>
            <person name="Klenk H.-P."/>
        </authorList>
    </citation>
    <scope>NUCLEOTIDE SEQUENCE [LARGE SCALE GENOMIC DNA]</scope>
    <source>
        <strain evidence="3 4">DSM 23737</strain>
    </source>
</reference>
<dbReference type="PANTHER" id="PTHR43798">
    <property type="entry name" value="MONOACYLGLYCEROL LIPASE"/>
    <property type="match status" value="1"/>
</dbReference>
<dbReference type="Gene3D" id="3.40.50.1820">
    <property type="entry name" value="alpha/beta hydrolase"/>
    <property type="match status" value="1"/>
</dbReference>
<dbReference type="Pfam" id="PF00561">
    <property type="entry name" value="Abhydrolase_1"/>
    <property type="match status" value="1"/>
</dbReference>
<dbReference type="Proteomes" id="UP000524237">
    <property type="component" value="Unassembled WGS sequence"/>
</dbReference>
<proteinExistence type="predicted"/>
<evidence type="ECO:0000259" key="2">
    <source>
        <dbReference type="Pfam" id="PF00561"/>
    </source>
</evidence>
<dbReference type="GO" id="GO:0016020">
    <property type="term" value="C:membrane"/>
    <property type="evidence" value="ECO:0007669"/>
    <property type="project" value="TreeGrafter"/>
</dbReference>
<dbReference type="InterPro" id="IPR050266">
    <property type="entry name" value="AB_hydrolase_sf"/>
</dbReference>
<sequence length="303" mass="32635">MSIYRKISVPVTGGDLVTGEWVPETITAGTVLAVHGITASHMTWPLVANALPHVRFIAPDLRGRGGSRSLPGPWGMPAHAEDLVRVLDAAGVDRAVIVGHSMGAFAAVTLAHTHPDRVERLVLIDGGLPLPIVEKTSDDGLPQALLGPAAARLSMAFPDREAYRQFWRAHPAFAGQWNSTVEAYVDYDLVGDDSQLHASSSIDAVMVDSQQLNGGTDYFEALASMPSPIHFLRAPRGLLNQLPGLYSPEQMVRWKVKLPNLTVHDVSGVNHYTIVMSERGADAVVEVINDVMSTPQPSVPQPQ</sequence>
<evidence type="ECO:0000313" key="4">
    <source>
        <dbReference type="Proteomes" id="UP000524237"/>
    </source>
</evidence>
<name>A0A7W3JT93_9MICO</name>
<dbReference type="AlphaFoldDB" id="A0A7W3JT93"/>